<accession>A0AAV1X6M8</accession>
<sequence>MPWEVAVKLKEEGITYVSASPLGGNLVLLAPLKGVCVLEVLAELKEWTSKIFTSLNPWNSYTVVEERLVWIRCFGLPLHAWNVSGFNLIAKEVY</sequence>
<dbReference type="PANTHER" id="PTHR34427">
    <property type="entry name" value="DUF4283 DOMAIN PROTEIN"/>
    <property type="match status" value="1"/>
</dbReference>
<dbReference type="AlphaFoldDB" id="A0AAV1X6M8"/>
<reference evidence="1 2" key="1">
    <citation type="submission" date="2024-03" db="EMBL/GenBank/DDBJ databases">
        <authorList>
            <person name="Martinez-Hernandez J."/>
        </authorList>
    </citation>
    <scope>NUCLEOTIDE SEQUENCE [LARGE SCALE GENOMIC DNA]</scope>
</reference>
<evidence type="ECO:0000313" key="2">
    <source>
        <dbReference type="Proteomes" id="UP001497480"/>
    </source>
</evidence>
<evidence type="ECO:0000313" key="1">
    <source>
        <dbReference type="EMBL" id="CAL0317263.1"/>
    </source>
</evidence>
<name>A0AAV1X6M8_LUPLU</name>
<evidence type="ECO:0008006" key="3">
    <source>
        <dbReference type="Google" id="ProtNLM"/>
    </source>
</evidence>
<protein>
    <recommendedName>
        <fullName evidence="3">DUF4283 domain-containing protein</fullName>
    </recommendedName>
</protein>
<keyword evidence="2" id="KW-1185">Reference proteome</keyword>
<dbReference type="PANTHER" id="PTHR34427:SF5">
    <property type="entry name" value="DUF4283 DOMAIN-CONTAINING PROTEIN"/>
    <property type="match status" value="1"/>
</dbReference>
<dbReference type="EMBL" id="CAXHTB010000012">
    <property type="protein sequence ID" value="CAL0317263.1"/>
    <property type="molecule type" value="Genomic_DNA"/>
</dbReference>
<comment type="caution">
    <text evidence="1">The sequence shown here is derived from an EMBL/GenBank/DDBJ whole genome shotgun (WGS) entry which is preliminary data.</text>
</comment>
<proteinExistence type="predicted"/>
<organism evidence="1 2">
    <name type="scientific">Lupinus luteus</name>
    <name type="common">European yellow lupine</name>
    <dbReference type="NCBI Taxonomy" id="3873"/>
    <lineage>
        <taxon>Eukaryota</taxon>
        <taxon>Viridiplantae</taxon>
        <taxon>Streptophyta</taxon>
        <taxon>Embryophyta</taxon>
        <taxon>Tracheophyta</taxon>
        <taxon>Spermatophyta</taxon>
        <taxon>Magnoliopsida</taxon>
        <taxon>eudicotyledons</taxon>
        <taxon>Gunneridae</taxon>
        <taxon>Pentapetalae</taxon>
        <taxon>rosids</taxon>
        <taxon>fabids</taxon>
        <taxon>Fabales</taxon>
        <taxon>Fabaceae</taxon>
        <taxon>Papilionoideae</taxon>
        <taxon>50 kb inversion clade</taxon>
        <taxon>genistoids sensu lato</taxon>
        <taxon>core genistoids</taxon>
        <taxon>Genisteae</taxon>
        <taxon>Lupinus</taxon>
    </lineage>
</organism>
<gene>
    <name evidence="1" type="ORF">LLUT_LOCUS18323</name>
</gene>
<dbReference type="Proteomes" id="UP001497480">
    <property type="component" value="Unassembled WGS sequence"/>
</dbReference>